<proteinExistence type="predicted"/>
<dbReference type="AlphaFoldDB" id="A0A098BJV1"/>
<name>A0A098BJV1_9NOCA</name>
<organism evidence="1 2">
    <name type="scientific">Rhodococcus ruber</name>
    <dbReference type="NCBI Taxonomy" id="1830"/>
    <lineage>
        <taxon>Bacteria</taxon>
        <taxon>Bacillati</taxon>
        <taxon>Actinomycetota</taxon>
        <taxon>Actinomycetes</taxon>
        <taxon>Mycobacteriales</taxon>
        <taxon>Nocardiaceae</taxon>
        <taxon>Rhodococcus</taxon>
    </lineage>
</organism>
<accession>A0A098BJV1</accession>
<reference evidence="1 2" key="1">
    <citation type="journal article" date="2014" name="Genome Announc.">
        <title>Draft Genome Sequence of Propane- and Butane-Oxidizing Actinobacterium Rhodococcus ruber IEGM 231.</title>
        <authorList>
            <person name="Ivshina I.B."/>
            <person name="Kuyukina M.S."/>
            <person name="Krivoruchko A.V."/>
            <person name="Barbe V."/>
            <person name="Fischer C."/>
        </authorList>
    </citation>
    <scope>NUCLEOTIDE SEQUENCE [LARGE SCALE GENOMIC DNA]</scope>
</reference>
<protein>
    <submittedName>
        <fullName evidence="1">Uncharacterized protein</fullName>
    </submittedName>
</protein>
<dbReference type="Proteomes" id="UP000042997">
    <property type="component" value="Unassembled WGS sequence"/>
</dbReference>
<gene>
    <name evidence="1" type="ORF">RHRU231_450201</name>
</gene>
<evidence type="ECO:0000313" key="1">
    <source>
        <dbReference type="EMBL" id="CDZ89034.1"/>
    </source>
</evidence>
<dbReference type="RefSeq" id="WP_269572180.1">
    <property type="nucleotide sequence ID" value="NZ_JAPWIU010000041.1"/>
</dbReference>
<dbReference type="EMBL" id="CCSD01000056">
    <property type="protein sequence ID" value="CDZ89034.1"/>
    <property type="molecule type" value="Genomic_DNA"/>
</dbReference>
<evidence type="ECO:0000313" key="2">
    <source>
        <dbReference type="Proteomes" id="UP000042997"/>
    </source>
</evidence>
<sequence>MADPKPGDGNAARLKRWWAYEEGRKRWYGTPHPFTTLRNQLRKHGVPEHMVDGLTANIFKMAYGYAPSERKRDD</sequence>